<organism evidence="6 7">
    <name type="scientific">Eikenella glucosivorans</name>
    <dbReference type="NCBI Taxonomy" id="2766967"/>
    <lineage>
        <taxon>Bacteria</taxon>
        <taxon>Pseudomonadati</taxon>
        <taxon>Pseudomonadota</taxon>
        <taxon>Betaproteobacteria</taxon>
        <taxon>Neisseriales</taxon>
        <taxon>Neisseriaceae</taxon>
        <taxon>Eikenella</taxon>
    </lineage>
</organism>
<dbReference type="Proteomes" id="UP000768471">
    <property type="component" value="Unassembled WGS sequence"/>
</dbReference>
<keyword evidence="7" id="KW-1185">Reference proteome</keyword>
<dbReference type="EMBL" id="JACSGR010000002">
    <property type="protein sequence ID" value="MBH5328452.1"/>
    <property type="molecule type" value="Genomic_DNA"/>
</dbReference>
<comment type="similarity">
    <text evidence="1">Belongs to the LysR transcriptional regulatory family.</text>
</comment>
<dbReference type="InterPro" id="IPR036390">
    <property type="entry name" value="WH_DNA-bd_sf"/>
</dbReference>
<name>A0ABS0N817_9NEIS</name>
<dbReference type="Gene3D" id="3.40.190.290">
    <property type="match status" value="1"/>
</dbReference>
<dbReference type="Pfam" id="PF03466">
    <property type="entry name" value="LysR_substrate"/>
    <property type="match status" value="1"/>
</dbReference>
<dbReference type="InterPro" id="IPR005119">
    <property type="entry name" value="LysR_subst-bd"/>
</dbReference>
<accession>A0ABS0N817</accession>
<dbReference type="CDD" id="cd08422">
    <property type="entry name" value="PBP2_CrgA_like"/>
    <property type="match status" value="1"/>
</dbReference>
<dbReference type="PROSITE" id="PS50931">
    <property type="entry name" value="HTH_LYSR"/>
    <property type="match status" value="1"/>
</dbReference>
<evidence type="ECO:0000256" key="4">
    <source>
        <dbReference type="ARBA" id="ARBA00023163"/>
    </source>
</evidence>
<gene>
    <name evidence="6" type="ORF">H9Q10_02035</name>
</gene>
<dbReference type="InterPro" id="IPR000847">
    <property type="entry name" value="LysR_HTH_N"/>
</dbReference>
<evidence type="ECO:0000256" key="1">
    <source>
        <dbReference type="ARBA" id="ARBA00009437"/>
    </source>
</evidence>
<dbReference type="InterPro" id="IPR036388">
    <property type="entry name" value="WH-like_DNA-bd_sf"/>
</dbReference>
<keyword evidence="3" id="KW-0238">DNA-binding</keyword>
<dbReference type="Pfam" id="PF00126">
    <property type="entry name" value="HTH_1"/>
    <property type="match status" value="1"/>
</dbReference>
<reference evidence="6 7" key="1">
    <citation type="submission" date="2020-09" db="EMBL/GenBank/DDBJ databases">
        <title>Eikenella S3660 sp. nov., isolated from a throat swab.</title>
        <authorList>
            <person name="Buhl M."/>
        </authorList>
    </citation>
    <scope>NUCLEOTIDE SEQUENCE [LARGE SCALE GENOMIC DNA]</scope>
    <source>
        <strain evidence="6 7">S3360</strain>
    </source>
</reference>
<dbReference type="RefSeq" id="WP_197902381.1">
    <property type="nucleotide sequence ID" value="NZ_JACSGR010000002.1"/>
</dbReference>
<dbReference type="SUPFAM" id="SSF46785">
    <property type="entry name" value="Winged helix' DNA-binding domain"/>
    <property type="match status" value="1"/>
</dbReference>
<evidence type="ECO:0000313" key="7">
    <source>
        <dbReference type="Proteomes" id="UP000768471"/>
    </source>
</evidence>
<comment type="caution">
    <text evidence="6">The sequence shown here is derived from an EMBL/GenBank/DDBJ whole genome shotgun (WGS) entry which is preliminary data.</text>
</comment>
<dbReference type="InterPro" id="IPR058163">
    <property type="entry name" value="LysR-type_TF_proteobact-type"/>
</dbReference>
<dbReference type="Gene3D" id="1.10.10.10">
    <property type="entry name" value="Winged helix-like DNA-binding domain superfamily/Winged helix DNA-binding domain"/>
    <property type="match status" value="1"/>
</dbReference>
<protein>
    <submittedName>
        <fullName evidence="6">LysR family transcriptional regulator</fullName>
    </submittedName>
</protein>
<sequence>MDKLNALKFFCSAAETLQFRETALRLSVSPQVVTRVIAELEAALGEQLFTRNTRNIRLTEFGAEFLPRAQALLAESENLFAAAKTEDEMHGIVRITVPRLLQNSEVLPLLLAKCADYPELYLDWRSGDVKLNAVENQIDIGVRIGMEAEDLMIVRKICDTADKIVAAPSYLARHGTPETLEELAARFPASSLINADTNRPWGWPLNADLHIFPKNIRFVSDDPENELAAVLSGNVAAYLPDYLCRPYLQNGELVELFPDIPRRPWQLYVYRPQRTVTSVRVLKVFDWLTEILRTIYGEAENTA</sequence>
<keyword evidence="2" id="KW-0805">Transcription regulation</keyword>
<dbReference type="PANTHER" id="PTHR30537">
    <property type="entry name" value="HTH-TYPE TRANSCRIPTIONAL REGULATOR"/>
    <property type="match status" value="1"/>
</dbReference>
<evidence type="ECO:0000259" key="5">
    <source>
        <dbReference type="PROSITE" id="PS50931"/>
    </source>
</evidence>
<evidence type="ECO:0000256" key="3">
    <source>
        <dbReference type="ARBA" id="ARBA00023125"/>
    </source>
</evidence>
<dbReference type="PANTHER" id="PTHR30537:SF68">
    <property type="entry name" value="TRANSCRIPTIONAL REGULATOR-RELATED"/>
    <property type="match status" value="1"/>
</dbReference>
<evidence type="ECO:0000313" key="6">
    <source>
        <dbReference type="EMBL" id="MBH5328452.1"/>
    </source>
</evidence>
<dbReference type="SUPFAM" id="SSF53850">
    <property type="entry name" value="Periplasmic binding protein-like II"/>
    <property type="match status" value="1"/>
</dbReference>
<keyword evidence="4" id="KW-0804">Transcription</keyword>
<proteinExistence type="inferred from homology"/>
<evidence type="ECO:0000256" key="2">
    <source>
        <dbReference type="ARBA" id="ARBA00023015"/>
    </source>
</evidence>
<feature type="domain" description="HTH lysR-type" evidence="5">
    <location>
        <begin position="1"/>
        <end position="59"/>
    </location>
</feature>